<organism evidence="2 3">
    <name type="scientific">Rotaria magnacalcarata</name>
    <dbReference type="NCBI Taxonomy" id="392030"/>
    <lineage>
        <taxon>Eukaryota</taxon>
        <taxon>Metazoa</taxon>
        <taxon>Spiralia</taxon>
        <taxon>Gnathifera</taxon>
        <taxon>Rotifera</taxon>
        <taxon>Eurotatoria</taxon>
        <taxon>Bdelloidea</taxon>
        <taxon>Philodinida</taxon>
        <taxon>Philodinidae</taxon>
        <taxon>Rotaria</taxon>
    </lineage>
</organism>
<evidence type="ECO:0000313" key="3">
    <source>
        <dbReference type="Proteomes" id="UP000663866"/>
    </source>
</evidence>
<feature type="non-terminal residue" evidence="2">
    <location>
        <position position="59"/>
    </location>
</feature>
<feature type="compositionally biased region" description="Polar residues" evidence="1">
    <location>
        <begin position="36"/>
        <end position="47"/>
    </location>
</feature>
<name>A0A821NT09_9BILA</name>
<dbReference type="Proteomes" id="UP000663866">
    <property type="component" value="Unassembled WGS sequence"/>
</dbReference>
<reference evidence="2" key="1">
    <citation type="submission" date="2021-02" db="EMBL/GenBank/DDBJ databases">
        <authorList>
            <person name="Nowell W R."/>
        </authorList>
    </citation>
    <scope>NUCLEOTIDE SEQUENCE</scope>
</reference>
<dbReference type="AlphaFoldDB" id="A0A821NT09"/>
<feature type="non-terminal residue" evidence="2">
    <location>
        <position position="1"/>
    </location>
</feature>
<dbReference type="EMBL" id="CAJOBG010125919">
    <property type="protein sequence ID" value="CAF4793572.1"/>
    <property type="molecule type" value="Genomic_DNA"/>
</dbReference>
<comment type="caution">
    <text evidence="2">The sequence shown here is derived from an EMBL/GenBank/DDBJ whole genome shotgun (WGS) entry which is preliminary data.</text>
</comment>
<keyword evidence="3" id="KW-1185">Reference proteome</keyword>
<accession>A0A821NT09</accession>
<protein>
    <submittedName>
        <fullName evidence="2">Uncharacterized protein</fullName>
    </submittedName>
</protein>
<gene>
    <name evidence="2" type="ORF">OVN521_LOCUS51555</name>
</gene>
<sequence>YFKSYYFFCQLDSHDGYQNKSTKTVGVGDGGGDHQYLNSQHAHSTRSAPILMGNPKLYT</sequence>
<evidence type="ECO:0000256" key="1">
    <source>
        <dbReference type="SAM" id="MobiDB-lite"/>
    </source>
</evidence>
<proteinExistence type="predicted"/>
<feature type="region of interest" description="Disordered" evidence="1">
    <location>
        <begin position="28"/>
        <end position="59"/>
    </location>
</feature>
<evidence type="ECO:0000313" key="2">
    <source>
        <dbReference type="EMBL" id="CAF4793572.1"/>
    </source>
</evidence>